<accession>A0A818M792</accession>
<dbReference type="InterPro" id="IPR027417">
    <property type="entry name" value="P-loop_NTPase"/>
</dbReference>
<organism evidence="2 3">
    <name type="scientific">Rotaria socialis</name>
    <dbReference type="NCBI Taxonomy" id="392032"/>
    <lineage>
        <taxon>Eukaryota</taxon>
        <taxon>Metazoa</taxon>
        <taxon>Spiralia</taxon>
        <taxon>Gnathifera</taxon>
        <taxon>Rotifera</taxon>
        <taxon>Eurotatoria</taxon>
        <taxon>Bdelloidea</taxon>
        <taxon>Philodinida</taxon>
        <taxon>Philodinidae</taxon>
        <taxon>Rotaria</taxon>
    </lineage>
</organism>
<comment type="caution">
    <text evidence="2">The sequence shown here is derived from an EMBL/GenBank/DDBJ whole genome shotgun (WGS) entry which is preliminary data.</text>
</comment>
<gene>
    <name evidence="2" type="ORF">KIK155_LOCUS19973</name>
</gene>
<evidence type="ECO:0000256" key="1">
    <source>
        <dbReference type="SAM" id="Coils"/>
    </source>
</evidence>
<dbReference type="PANTHER" id="PTHR32046">
    <property type="entry name" value="G DOMAIN-CONTAINING PROTEIN"/>
    <property type="match status" value="1"/>
</dbReference>
<name>A0A818M792_9BILA</name>
<dbReference type="AlphaFoldDB" id="A0A818M792"/>
<dbReference type="EMBL" id="CAJNYV010003476">
    <property type="protein sequence ID" value="CAF3581590.1"/>
    <property type="molecule type" value="Genomic_DNA"/>
</dbReference>
<sequence length="571" mass="66672">MASYVDCFKNLFRAEKQSYLNKEAVAEVKRRIAIDQTGSIGSLYDTCQDQIMDLTGERRNCLKMIDIDDSLRLNILLKTVQPTGTSSLIDYPRAIDEHTRMLYIYLESQTDSCRTHSVEEIKSRNPFISETLPTHEITKIICDAHAVVVVRLLPNQLIELDNLLDEIHQSLIYNESTVGGYRKKKNLVDQIISTTCYSNIHDLTRMTILTSKEPMINKRESYSKAISNSTKRIAPSAPQSSIDYKYINILLLGESGVDKSTFISAFANYLTSYVFGFSRGKLFRIIDTPGFGDTRGDTQDESYIFVYNESFRYLIALQKHLDLSDDDKKDFEKSWLQSVQESNRLQKFISEDVHQPYRRSIEWQSTKEAQLQINLMIRPILEAIRSTFRNILLHESNCLIKLSATCVGQSTTIFYTCESTVKKFRHFWILIDHFHSLPNTQQSPTQYRLDYKLMDEQVDMSIDTLNEQHQFLCEASIKMIDEEQYICRSYDLVNFNQQLIRKLKQLQREYEQQFNRTVQNEENQIRPHVYQLVTSVNEIPMIRTQIDAIKKYQEGIFKSHENKVEQNEAYF</sequence>
<dbReference type="Proteomes" id="UP000663865">
    <property type="component" value="Unassembled WGS sequence"/>
</dbReference>
<protein>
    <submittedName>
        <fullName evidence="2">Uncharacterized protein</fullName>
    </submittedName>
</protein>
<evidence type="ECO:0000313" key="3">
    <source>
        <dbReference type="Proteomes" id="UP000663865"/>
    </source>
</evidence>
<proteinExistence type="predicted"/>
<keyword evidence="1" id="KW-0175">Coiled coil</keyword>
<reference evidence="2" key="1">
    <citation type="submission" date="2021-02" db="EMBL/GenBank/DDBJ databases">
        <authorList>
            <person name="Nowell W R."/>
        </authorList>
    </citation>
    <scope>NUCLEOTIDE SEQUENCE</scope>
</reference>
<dbReference type="Gene3D" id="3.40.50.300">
    <property type="entry name" value="P-loop containing nucleotide triphosphate hydrolases"/>
    <property type="match status" value="1"/>
</dbReference>
<evidence type="ECO:0000313" key="2">
    <source>
        <dbReference type="EMBL" id="CAF3581590.1"/>
    </source>
</evidence>
<dbReference type="SUPFAM" id="SSF52540">
    <property type="entry name" value="P-loop containing nucleoside triphosphate hydrolases"/>
    <property type="match status" value="1"/>
</dbReference>
<feature type="coiled-coil region" evidence="1">
    <location>
        <begin position="496"/>
        <end position="523"/>
    </location>
</feature>